<dbReference type="EMBL" id="JBFXLS010000060">
    <property type="protein sequence ID" value="KAL2822154.1"/>
    <property type="molecule type" value="Genomic_DNA"/>
</dbReference>
<evidence type="ECO:0000256" key="1">
    <source>
        <dbReference type="ARBA" id="ARBA00022614"/>
    </source>
</evidence>
<dbReference type="PANTHER" id="PTHR48051:SF1">
    <property type="entry name" value="RAS SUPPRESSOR PROTEIN 1"/>
    <property type="match status" value="1"/>
</dbReference>
<feature type="compositionally biased region" description="Pro residues" evidence="3">
    <location>
        <begin position="1"/>
        <end position="11"/>
    </location>
</feature>
<feature type="region of interest" description="Disordered" evidence="3">
    <location>
        <begin position="1"/>
        <end position="94"/>
    </location>
</feature>
<keyword evidence="5" id="KW-1185">Reference proteome</keyword>
<accession>A0ABR4I317</accession>
<dbReference type="Pfam" id="PF13855">
    <property type="entry name" value="LRR_8"/>
    <property type="match status" value="1"/>
</dbReference>
<organism evidence="4 5">
    <name type="scientific">Aspergillus cavernicola</name>
    <dbReference type="NCBI Taxonomy" id="176166"/>
    <lineage>
        <taxon>Eukaryota</taxon>
        <taxon>Fungi</taxon>
        <taxon>Dikarya</taxon>
        <taxon>Ascomycota</taxon>
        <taxon>Pezizomycotina</taxon>
        <taxon>Eurotiomycetes</taxon>
        <taxon>Eurotiomycetidae</taxon>
        <taxon>Eurotiales</taxon>
        <taxon>Aspergillaceae</taxon>
        <taxon>Aspergillus</taxon>
        <taxon>Aspergillus subgen. Nidulantes</taxon>
    </lineage>
</organism>
<proteinExistence type="predicted"/>
<feature type="region of interest" description="Disordered" evidence="3">
    <location>
        <begin position="147"/>
        <end position="167"/>
    </location>
</feature>
<dbReference type="PROSITE" id="PS51450">
    <property type="entry name" value="LRR"/>
    <property type="match status" value="1"/>
</dbReference>
<dbReference type="InterPro" id="IPR032675">
    <property type="entry name" value="LRR_dom_sf"/>
</dbReference>
<protein>
    <recommendedName>
        <fullName evidence="6">Leucine rich repeat domain protein</fullName>
    </recommendedName>
</protein>
<dbReference type="Gene3D" id="3.80.10.10">
    <property type="entry name" value="Ribonuclease Inhibitor"/>
    <property type="match status" value="1"/>
</dbReference>
<evidence type="ECO:0000256" key="3">
    <source>
        <dbReference type="SAM" id="MobiDB-lite"/>
    </source>
</evidence>
<dbReference type="InterPro" id="IPR001611">
    <property type="entry name" value="Leu-rich_rpt"/>
</dbReference>
<evidence type="ECO:0000313" key="4">
    <source>
        <dbReference type="EMBL" id="KAL2822154.1"/>
    </source>
</evidence>
<keyword evidence="2" id="KW-0677">Repeat</keyword>
<evidence type="ECO:0008006" key="6">
    <source>
        <dbReference type="Google" id="ProtNLM"/>
    </source>
</evidence>
<sequence length="503" mass="56393">MDTEPPLPPPPRIHHRSPRRAHPHPNPQAQPHSRPSTSTRPTKRPYRLSVSASRFDDQSSQPSSDPALFSSDDIPASGLENYHAPVASGSRKRRYRGTWWGEMVKEKETKRKRADFKEKRLVDSGVWMGSDESFLASEDTNGWGEDLLKDEGVGNGGGDGGEAREQGVPGVRAGFAKKVEESREHQMARAIVNDCLERGQDSVDLSNDNLRVVPPGLLRPLQHLTKLPSIKEPPISEEGYSSLQPFLRLFLAGNALTTLSSELFALDSLRVLSLRNNKLTEIPPAIRRLTKLQELNLSVNRLHYLPWELLWLIKKGDLKHLTVRPNPLPHIEESEIAQWHLPESQEGGIALKACEYNGPAPEESWAPIHVATSPIHRFNMEGIPITETPTTPVHLESRVPSLREAALLSFSRSSYFDTIPDDEMADFPSLMLRLLRDARDVRSAGGRSCSVCHRSFVIARTEWIEWWDCSTYENGLKGSRASGERLRPLPFRRLGCSLACLPN</sequence>
<comment type="caution">
    <text evidence="4">The sequence shown here is derived from an EMBL/GenBank/DDBJ whole genome shotgun (WGS) entry which is preliminary data.</text>
</comment>
<reference evidence="4 5" key="1">
    <citation type="submission" date="2024-07" db="EMBL/GenBank/DDBJ databases">
        <title>Section-level genome sequencing and comparative genomics of Aspergillus sections Usti and Cavernicolus.</title>
        <authorList>
            <consortium name="Lawrence Berkeley National Laboratory"/>
            <person name="Nybo J.L."/>
            <person name="Vesth T.C."/>
            <person name="Theobald S."/>
            <person name="Frisvad J.C."/>
            <person name="Larsen T.O."/>
            <person name="Kjaerboelling I."/>
            <person name="Rothschild-Mancinelli K."/>
            <person name="Lyhne E.K."/>
            <person name="Kogle M.E."/>
            <person name="Barry K."/>
            <person name="Clum A."/>
            <person name="Na H."/>
            <person name="Ledsgaard L."/>
            <person name="Lin J."/>
            <person name="Lipzen A."/>
            <person name="Kuo A."/>
            <person name="Riley R."/>
            <person name="Mondo S."/>
            <person name="LaButti K."/>
            <person name="Haridas S."/>
            <person name="Pangalinan J."/>
            <person name="Salamov A.A."/>
            <person name="Simmons B.A."/>
            <person name="Magnuson J.K."/>
            <person name="Chen J."/>
            <person name="Drula E."/>
            <person name="Henrissat B."/>
            <person name="Wiebenga A."/>
            <person name="Lubbers R.J."/>
            <person name="Gomes A.C."/>
            <person name="Makela M.R."/>
            <person name="Stajich J."/>
            <person name="Grigoriev I.V."/>
            <person name="Mortensen U.H."/>
            <person name="De vries R.P."/>
            <person name="Baker S.E."/>
            <person name="Andersen M.R."/>
        </authorList>
    </citation>
    <scope>NUCLEOTIDE SEQUENCE [LARGE SCALE GENOMIC DNA]</scope>
    <source>
        <strain evidence="4 5">CBS 600.67</strain>
    </source>
</reference>
<dbReference type="InterPro" id="IPR050216">
    <property type="entry name" value="LRR_domain-containing"/>
</dbReference>
<dbReference type="InterPro" id="IPR003591">
    <property type="entry name" value="Leu-rich_rpt_typical-subtyp"/>
</dbReference>
<dbReference type="Proteomes" id="UP001610335">
    <property type="component" value="Unassembled WGS sequence"/>
</dbReference>
<name>A0ABR4I317_9EURO</name>
<dbReference type="SUPFAM" id="SSF52075">
    <property type="entry name" value="Outer arm dynein light chain 1"/>
    <property type="match status" value="1"/>
</dbReference>
<dbReference type="PANTHER" id="PTHR48051">
    <property type="match status" value="1"/>
</dbReference>
<evidence type="ECO:0000313" key="5">
    <source>
        <dbReference type="Proteomes" id="UP001610335"/>
    </source>
</evidence>
<dbReference type="SMART" id="SM00369">
    <property type="entry name" value="LRR_TYP"/>
    <property type="match status" value="2"/>
</dbReference>
<evidence type="ECO:0000256" key="2">
    <source>
        <dbReference type="ARBA" id="ARBA00022737"/>
    </source>
</evidence>
<gene>
    <name evidence="4" type="ORF">BDW59DRAFT_149707</name>
</gene>
<keyword evidence="1" id="KW-0433">Leucine-rich repeat</keyword>
<feature type="compositionally biased region" description="Basic residues" evidence="3">
    <location>
        <begin position="12"/>
        <end position="23"/>
    </location>
</feature>